<dbReference type="RefSeq" id="WP_130480057.1">
    <property type="nucleotide sequence ID" value="NZ_SGWV01000007.1"/>
</dbReference>
<accession>A0A4V2EX08</accession>
<organism evidence="5 6">
    <name type="scientific">Sphaerotilus mobilis</name>
    <dbReference type="NCBI Taxonomy" id="47994"/>
    <lineage>
        <taxon>Bacteria</taxon>
        <taxon>Pseudomonadati</taxon>
        <taxon>Pseudomonadota</taxon>
        <taxon>Betaproteobacteria</taxon>
        <taxon>Burkholderiales</taxon>
        <taxon>Sphaerotilaceae</taxon>
        <taxon>Sphaerotilus</taxon>
    </lineage>
</organism>
<evidence type="ECO:0000256" key="3">
    <source>
        <dbReference type="ARBA" id="ARBA00023014"/>
    </source>
</evidence>
<dbReference type="GO" id="GO:0051536">
    <property type="term" value="F:iron-sulfur cluster binding"/>
    <property type="evidence" value="ECO:0007669"/>
    <property type="project" value="UniProtKB-KW"/>
</dbReference>
<keyword evidence="1" id="KW-0479">Metal-binding</keyword>
<dbReference type="OrthoDB" id="9785699at2"/>
<dbReference type="GO" id="GO:0046872">
    <property type="term" value="F:metal ion binding"/>
    <property type="evidence" value="ECO:0007669"/>
    <property type="project" value="UniProtKB-KW"/>
</dbReference>
<feature type="region of interest" description="Disordered" evidence="4">
    <location>
        <begin position="59"/>
        <end position="85"/>
    </location>
</feature>
<evidence type="ECO:0000313" key="6">
    <source>
        <dbReference type="Proteomes" id="UP000293433"/>
    </source>
</evidence>
<dbReference type="InterPro" id="IPR040086">
    <property type="entry name" value="MJ0683-like"/>
</dbReference>
<sequence>MSRASPRRVQRAPGRVAPQRRLPKAVLPDAVLPDAVLPDAVQPETAAPVLEPVHGPTLTLFDPLEAHTPASRRRGRPRRAEGLDDPVAATGLREQPWPVSRRRGEATVAKAAVAHAATDERPAVVIPETCLSLLRANDRHELPCPLVANAYRTEDAAEGPLRVLAKVNAPQRLREALRRPGLVARPIQLGTLADPYLDVEREQRLTRALLEILAEARHPVGLLTASPAVVRDLDLLADLASRQQALVLMRITPEVCPLGLVGEPATAPAAPAAAKRGRKAAPVVPAAPGAPQRDQLAASPWLNSLARLAAAGVPVGVVLDLAADGLDTRSLLAPDGDPARRAAWLALFTQLRAAGATLWRCPLPTDRLADALALGDLAAAAGLSGPWPTLDVRPFVAPAAVLPSGPRQVTLF</sequence>
<reference evidence="5 6" key="1">
    <citation type="submission" date="2019-02" db="EMBL/GenBank/DDBJ databases">
        <title>Genomic Encyclopedia of Type Strains, Phase IV (KMG-IV): sequencing the most valuable type-strain genomes for metagenomic binning, comparative biology and taxonomic classification.</title>
        <authorList>
            <person name="Goeker M."/>
        </authorList>
    </citation>
    <scope>NUCLEOTIDE SEQUENCE [LARGE SCALE GENOMIC DNA]</scope>
    <source>
        <strain evidence="5 6">DSM 10617</strain>
    </source>
</reference>
<protein>
    <submittedName>
        <fullName evidence="5">Uncharacterized protein</fullName>
    </submittedName>
</protein>
<evidence type="ECO:0000256" key="2">
    <source>
        <dbReference type="ARBA" id="ARBA00023004"/>
    </source>
</evidence>
<evidence type="ECO:0000313" key="5">
    <source>
        <dbReference type="EMBL" id="RZS57840.1"/>
    </source>
</evidence>
<keyword evidence="3" id="KW-0411">Iron-sulfur</keyword>
<dbReference type="PANTHER" id="PTHR43432:SF3">
    <property type="entry name" value="SLR0285 PROTEIN"/>
    <property type="match status" value="1"/>
</dbReference>
<dbReference type="Proteomes" id="UP000293433">
    <property type="component" value="Unassembled WGS sequence"/>
</dbReference>
<name>A0A4V2EX08_9BURK</name>
<feature type="compositionally biased region" description="Basic residues" evidence="4">
    <location>
        <begin position="1"/>
        <end position="10"/>
    </location>
</feature>
<dbReference type="PANTHER" id="PTHR43432">
    <property type="entry name" value="SLR0285 PROTEIN"/>
    <property type="match status" value="1"/>
</dbReference>
<dbReference type="EMBL" id="SGWV01000007">
    <property type="protein sequence ID" value="RZS57840.1"/>
    <property type="molecule type" value="Genomic_DNA"/>
</dbReference>
<dbReference type="AlphaFoldDB" id="A0A4V2EX08"/>
<keyword evidence="2" id="KW-0408">Iron</keyword>
<keyword evidence="6" id="KW-1185">Reference proteome</keyword>
<gene>
    <name evidence="5" type="ORF">EV685_0113</name>
</gene>
<feature type="region of interest" description="Disordered" evidence="4">
    <location>
        <begin position="1"/>
        <end position="21"/>
    </location>
</feature>
<comment type="caution">
    <text evidence="5">The sequence shown here is derived from an EMBL/GenBank/DDBJ whole genome shotgun (WGS) entry which is preliminary data.</text>
</comment>
<proteinExistence type="predicted"/>
<evidence type="ECO:0000256" key="4">
    <source>
        <dbReference type="SAM" id="MobiDB-lite"/>
    </source>
</evidence>
<evidence type="ECO:0000256" key="1">
    <source>
        <dbReference type="ARBA" id="ARBA00022723"/>
    </source>
</evidence>